<dbReference type="EMBL" id="BQNB010009887">
    <property type="protein sequence ID" value="GJS69790.1"/>
    <property type="molecule type" value="Genomic_DNA"/>
</dbReference>
<keyword evidence="2" id="KW-1185">Reference proteome</keyword>
<dbReference type="Proteomes" id="UP001151760">
    <property type="component" value="Unassembled WGS sequence"/>
</dbReference>
<organism evidence="1 2">
    <name type="scientific">Tanacetum coccineum</name>
    <dbReference type="NCBI Taxonomy" id="301880"/>
    <lineage>
        <taxon>Eukaryota</taxon>
        <taxon>Viridiplantae</taxon>
        <taxon>Streptophyta</taxon>
        <taxon>Embryophyta</taxon>
        <taxon>Tracheophyta</taxon>
        <taxon>Spermatophyta</taxon>
        <taxon>Magnoliopsida</taxon>
        <taxon>eudicotyledons</taxon>
        <taxon>Gunneridae</taxon>
        <taxon>Pentapetalae</taxon>
        <taxon>asterids</taxon>
        <taxon>campanulids</taxon>
        <taxon>Asterales</taxon>
        <taxon>Asteraceae</taxon>
        <taxon>Asteroideae</taxon>
        <taxon>Anthemideae</taxon>
        <taxon>Anthemidinae</taxon>
        <taxon>Tanacetum</taxon>
    </lineage>
</organism>
<reference evidence="1" key="2">
    <citation type="submission" date="2022-01" db="EMBL/GenBank/DDBJ databases">
        <authorList>
            <person name="Yamashiro T."/>
            <person name="Shiraishi A."/>
            <person name="Satake H."/>
            <person name="Nakayama K."/>
        </authorList>
    </citation>
    <scope>NUCLEOTIDE SEQUENCE</scope>
</reference>
<proteinExistence type="predicted"/>
<gene>
    <name evidence="1" type="ORF">Tco_0702631</name>
</gene>
<protein>
    <submittedName>
        <fullName evidence="1">Uncharacterized protein</fullName>
    </submittedName>
</protein>
<accession>A0ABQ4XYC5</accession>
<sequence>MKKVIKEQLKSEVLKITPKIEKLVNEQLESEVLIRSSKEAKTSHAVVANLSEMELKNILIDKKKKKNDGVTNLSADTYAIGHNIKTRDGADDDQEPSAGTN</sequence>
<name>A0ABQ4XYC5_9ASTR</name>
<comment type="caution">
    <text evidence="1">The sequence shown here is derived from an EMBL/GenBank/DDBJ whole genome shotgun (WGS) entry which is preliminary data.</text>
</comment>
<reference evidence="1" key="1">
    <citation type="journal article" date="2022" name="Int. J. Mol. Sci.">
        <title>Draft Genome of Tanacetum Coccineum: Genomic Comparison of Closely Related Tanacetum-Family Plants.</title>
        <authorList>
            <person name="Yamashiro T."/>
            <person name="Shiraishi A."/>
            <person name="Nakayama K."/>
            <person name="Satake H."/>
        </authorList>
    </citation>
    <scope>NUCLEOTIDE SEQUENCE</scope>
</reference>
<evidence type="ECO:0000313" key="1">
    <source>
        <dbReference type="EMBL" id="GJS69790.1"/>
    </source>
</evidence>
<evidence type="ECO:0000313" key="2">
    <source>
        <dbReference type="Proteomes" id="UP001151760"/>
    </source>
</evidence>